<dbReference type="GO" id="GO:0036503">
    <property type="term" value="P:ERAD pathway"/>
    <property type="evidence" value="ECO:0007669"/>
    <property type="project" value="TreeGrafter"/>
</dbReference>
<feature type="region of interest" description="Disordered" evidence="3">
    <location>
        <begin position="322"/>
        <end position="363"/>
    </location>
</feature>
<keyword evidence="2" id="KW-0833">Ubl conjugation pathway</keyword>
<dbReference type="InterPro" id="IPR042299">
    <property type="entry name" value="Ufd1-like_Nn"/>
</dbReference>
<dbReference type="GO" id="GO:0006511">
    <property type="term" value="P:ubiquitin-dependent protein catabolic process"/>
    <property type="evidence" value="ECO:0007669"/>
    <property type="project" value="InterPro"/>
</dbReference>
<dbReference type="GeneID" id="111249734"/>
<feature type="compositionally biased region" description="Basic and acidic residues" evidence="3">
    <location>
        <begin position="322"/>
        <end position="348"/>
    </location>
</feature>
<evidence type="ECO:0000313" key="6">
    <source>
        <dbReference type="EnsemblMetazoa" id="XP_022659755"/>
    </source>
</evidence>
<dbReference type="InterPro" id="IPR004854">
    <property type="entry name" value="Ufd1-like"/>
</dbReference>
<dbReference type="EnsemblMetazoa" id="XM_022804026">
    <property type="protein sequence ID" value="XP_022659761"/>
    <property type="gene ID" value="LOC111249734"/>
</dbReference>
<evidence type="ECO:0000259" key="4">
    <source>
        <dbReference type="Pfam" id="PF03152"/>
    </source>
</evidence>
<feature type="compositionally biased region" description="Low complexity" evidence="3">
    <location>
        <begin position="289"/>
        <end position="298"/>
    </location>
</feature>
<keyword evidence="7" id="KW-1185">Reference proteome</keyword>
<name>A0A7M7K062_VARDE</name>
<dbReference type="Pfam" id="PF24842">
    <property type="entry name" value="UFD1_N2"/>
    <property type="match status" value="1"/>
</dbReference>
<dbReference type="RefSeq" id="XP_022659736.1">
    <property type="nucleotide sequence ID" value="XM_022804001.1"/>
</dbReference>
<protein>
    <recommendedName>
        <fullName evidence="8">Ubiquitin fusion degradaton protein</fullName>
    </recommendedName>
</protein>
<evidence type="ECO:0000256" key="2">
    <source>
        <dbReference type="ARBA" id="ARBA00022786"/>
    </source>
</evidence>
<feature type="region of interest" description="Disordered" evidence="3">
    <location>
        <begin position="281"/>
        <end position="303"/>
    </location>
</feature>
<dbReference type="FunFam" id="3.10.330.10:FF:000002">
    <property type="entry name" value="ubiquitin fusion degradation protein 1 homolog"/>
    <property type="match status" value="1"/>
</dbReference>
<dbReference type="InParanoid" id="A0A7M7K062"/>
<feature type="domain" description="Ubiquitin fusion degradation protein UFD1 N-terminal subdomain 2" evidence="5">
    <location>
        <begin position="123"/>
        <end position="197"/>
    </location>
</feature>
<dbReference type="EnsemblMetazoa" id="XM_022804020">
    <property type="protein sequence ID" value="XP_022659755"/>
    <property type="gene ID" value="LOC111249734"/>
</dbReference>
<dbReference type="EnsemblMetazoa" id="XM_022804001">
    <property type="protein sequence ID" value="XP_022659736"/>
    <property type="gene ID" value="LOC111249734"/>
</dbReference>
<feature type="domain" description="Ubiquitin fusion degradation protein UFD1 N-terminal subdomain 1" evidence="4">
    <location>
        <begin position="23"/>
        <end position="121"/>
    </location>
</feature>
<sequence length="363" mass="40772">MIDATMTNASSSTAVGRFNHRCFSSTYRAFSIAILSGRERIDVERGNKVIMPASALRKLTLFSATYPMMFKIRNVRLHRESHCGVLEFSAEEGRCLLPFWLMRLLLLYEGDLIEMVSVQLPIGTFARFQPQSVDFLDISDPRAVLERQLRNFACLSAGDVIAIEYNNHEYEVCVLETKPAEAISIVDCDLQVEFAAPVGYKEPPKKQGTSVEVDGYQDDFKQPNVVIKDKTFKAFSGQGKRIDGKEAKSKLNLTTSRLSDLAMDDTTTKTITKSVTEAQMANANSPEAQNTQQPQQHQAKVSIRTRGVPDYTWRLGVIKMIRIRERPKKDSTPKTDDKKRKGSSEDQSKSSMFTGTGHTLKPK</sequence>
<dbReference type="InterPro" id="IPR055417">
    <property type="entry name" value="UFD1_N1"/>
</dbReference>
<dbReference type="KEGG" id="vde:111249734"/>
<proteinExistence type="inferred from homology"/>
<evidence type="ECO:0000256" key="3">
    <source>
        <dbReference type="SAM" id="MobiDB-lite"/>
    </source>
</evidence>
<accession>A0A7M7K062</accession>
<evidence type="ECO:0000256" key="1">
    <source>
        <dbReference type="ARBA" id="ARBA00006043"/>
    </source>
</evidence>
<dbReference type="RefSeq" id="XP_022659761.1">
    <property type="nucleotide sequence ID" value="XM_022804026.1"/>
</dbReference>
<dbReference type="RefSeq" id="XP_022659745.1">
    <property type="nucleotide sequence ID" value="XM_022804010.1"/>
</dbReference>
<dbReference type="Gene3D" id="3.10.330.10">
    <property type="match status" value="1"/>
</dbReference>
<dbReference type="EnsemblMetazoa" id="XM_022804032">
    <property type="protein sequence ID" value="XP_022659767"/>
    <property type="gene ID" value="LOC111249734"/>
</dbReference>
<dbReference type="RefSeq" id="XP_022659755.1">
    <property type="nucleotide sequence ID" value="XM_022804020.1"/>
</dbReference>
<dbReference type="RefSeq" id="XP_022659767.1">
    <property type="nucleotide sequence ID" value="XM_022804032.1"/>
</dbReference>
<comment type="similarity">
    <text evidence="1">Belongs to the UFD1 family.</text>
</comment>
<dbReference type="PANTHER" id="PTHR12555">
    <property type="entry name" value="UBIQUITIN FUSION DEGRADATON PROTEIN 1"/>
    <property type="match status" value="1"/>
</dbReference>
<dbReference type="FunCoup" id="A0A7M7K062">
    <property type="interactions" value="1654"/>
</dbReference>
<dbReference type="PANTHER" id="PTHR12555:SF13">
    <property type="entry name" value="UBIQUITIN RECOGNITION FACTOR IN ER-ASSOCIATED DEGRADATION PROTEIN 1"/>
    <property type="match status" value="1"/>
</dbReference>
<dbReference type="AlphaFoldDB" id="A0A7M7K062"/>
<evidence type="ECO:0008006" key="8">
    <source>
        <dbReference type="Google" id="ProtNLM"/>
    </source>
</evidence>
<dbReference type="GO" id="GO:0031593">
    <property type="term" value="F:polyubiquitin modification-dependent protein binding"/>
    <property type="evidence" value="ECO:0007669"/>
    <property type="project" value="TreeGrafter"/>
</dbReference>
<dbReference type="Proteomes" id="UP000594260">
    <property type="component" value="Unplaced"/>
</dbReference>
<dbReference type="Gene3D" id="2.40.40.50">
    <property type="entry name" value="Ubiquitin fusion degradation protein UFD1, N-terminal domain"/>
    <property type="match status" value="1"/>
</dbReference>
<dbReference type="GO" id="GO:0034098">
    <property type="term" value="C:VCP-NPL4-UFD1 AAA ATPase complex"/>
    <property type="evidence" value="ECO:0007669"/>
    <property type="project" value="TreeGrafter"/>
</dbReference>
<dbReference type="EnsemblMetazoa" id="XM_022804010">
    <property type="protein sequence ID" value="XP_022659745"/>
    <property type="gene ID" value="LOC111249734"/>
</dbReference>
<evidence type="ECO:0000259" key="5">
    <source>
        <dbReference type="Pfam" id="PF24842"/>
    </source>
</evidence>
<dbReference type="InterPro" id="IPR055418">
    <property type="entry name" value="UFD1_N2"/>
</dbReference>
<dbReference type="OrthoDB" id="422728at2759"/>
<organism evidence="6 7">
    <name type="scientific">Varroa destructor</name>
    <name type="common">Honeybee mite</name>
    <dbReference type="NCBI Taxonomy" id="109461"/>
    <lineage>
        <taxon>Eukaryota</taxon>
        <taxon>Metazoa</taxon>
        <taxon>Ecdysozoa</taxon>
        <taxon>Arthropoda</taxon>
        <taxon>Chelicerata</taxon>
        <taxon>Arachnida</taxon>
        <taxon>Acari</taxon>
        <taxon>Parasitiformes</taxon>
        <taxon>Mesostigmata</taxon>
        <taxon>Gamasina</taxon>
        <taxon>Dermanyssoidea</taxon>
        <taxon>Varroidae</taxon>
        <taxon>Varroa</taxon>
    </lineage>
</organism>
<dbReference type="Pfam" id="PF03152">
    <property type="entry name" value="UFD1_N1"/>
    <property type="match status" value="1"/>
</dbReference>
<evidence type="ECO:0000313" key="7">
    <source>
        <dbReference type="Proteomes" id="UP000594260"/>
    </source>
</evidence>
<reference evidence="6" key="1">
    <citation type="submission" date="2021-01" db="UniProtKB">
        <authorList>
            <consortium name="EnsemblMetazoa"/>
        </authorList>
    </citation>
    <scope>IDENTIFICATION</scope>
</reference>